<protein>
    <recommendedName>
        <fullName evidence="3">DUF3494 domain-containing protein</fullName>
    </recommendedName>
</protein>
<keyword evidence="1" id="KW-0732">Signal</keyword>
<dbReference type="PROSITE" id="PS51257">
    <property type="entry name" value="PROKAR_LIPOPROTEIN"/>
    <property type="match status" value="1"/>
</dbReference>
<evidence type="ECO:0000256" key="1">
    <source>
        <dbReference type="SAM" id="SignalP"/>
    </source>
</evidence>
<proteinExistence type="predicted"/>
<dbReference type="AlphaFoldDB" id="A0A6J4LUX2"/>
<accession>A0A6J4LUX2</accession>
<organism evidence="2">
    <name type="scientific">uncultured Gemmatimonadota bacterium</name>
    <dbReference type="NCBI Taxonomy" id="203437"/>
    <lineage>
        <taxon>Bacteria</taxon>
        <taxon>Pseudomonadati</taxon>
        <taxon>Gemmatimonadota</taxon>
        <taxon>environmental samples</taxon>
    </lineage>
</organism>
<dbReference type="EMBL" id="CADCTV010000545">
    <property type="protein sequence ID" value="CAA9340613.1"/>
    <property type="molecule type" value="Genomic_DNA"/>
</dbReference>
<feature type="chain" id="PRO_5026871338" description="DUF3494 domain-containing protein" evidence="1">
    <location>
        <begin position="21"/>
        <end position="185"/>
    </location>
</feature>
<evidence type="ECO:0000313" key="2">
    <source>
        <dbReference type="EMBL" id="CAA9340613.1"/>
    </source>
</evidence>
<reference evidence="2" key="1">
    <citation type="submission" date="2020-02" db="EMBL/GenBank/DDBJ databases">
        <authorList>
            <person name="Meier V. D."/>
        </authorList>
    </citation>
    <scope>NUCLEOTIDE SEQUENCE</scope>
    <source>
        <strain evidence="2">AVDCRST_MAG89</strain>
    </source>
</reference>
<evidence type="ECO:0008006" key="3">
    <source>
        <dbReference type="Google" id="ProtNLM"/>
    </source>
</evidence>
<feature type="signal peptide" evidence="1">
    <location>
        <begin position="1"/>
        <end position="20"/>
    </location>
</feature>
<sequence length="185" mass="18865">MFTQKALTAVPAVLLTVALAGCGGATPTAIDPETPALARTAAKSQRLVQRPITGHCETVLAPIQVLRPGVVRQVDTGTCQLSHLGRAEFTSDKVIQIAAGTQTTEATFTAANGDILRAVGAGTSAPSGPGLVSFSATLTFVGGTGRFSHATGQARVEGTANMITRTASLKLDGWIAYDASDRSGS</sequence>
<gene>
    <name evidence="2" type="ORF">AVDCRST_MAG89-2594</name>
</gene>
<name>A0A6J4LUX2_9BACT</name>